<reference evidence="2 3" key="1">
    <citation type="journal article" date="2015" name="Genome Announc.">
        <title>Complete Genome Sequence of Mycoplasma meleagridis, a Possible Emerging Pathogen in Chickens.</title>
        <authorList>
            <person name="Abolnik C."/>
        </authorList>
    </citation>
    <scope>NUCLEOTIDE SEQUENCE [LARGE SCALE GENOMIC DNA]</scope>
    <source>
        <strain evidence="2 3">B2096 8B</strain>
    </source>
</reference>
<dbReference type="Pfam" id="PF01636">
    <property type="entry name" value="APH"/>
    <property type="match status" value="1"/>
</dbReference>
<dbReference type="AlphaFoldDB" id="A0A0D5ZJ45"/>
<dbReference type="Proteomes" id="UP000032722">
    <property type="component" value="Chromosome"/>
</dbReference>
<evidence type="ECO:0000259" key="1">
    <source>
        <dbReference type="Pfam" id="PF01636"/>
    </source>
</evidence>
<dbReference type="EMBL" id="CP011021">
    <property type="protein sequence ID" value="AKA49943.1"/>
    <property type="molecule type" value="Genomic_DNA"/>
</dbReference>
<organism evidence="3">
    <name type="scientific">Mycoplasmopsis gallinacea</name>
    <dbReference type="NCBI Taxonomy" id="29556"/>
    <lineage>
        <taxon>Bacteria</taxon>
        <taxon>Bacillati</taxon>
        <taxon>Mycoplasmatota</taxon>
        <taxon>Mycoplasmoidales</taxon>
        <taxon>Metamycoplasmataceae</taxon>
        <taxon>Mycoplasmopsis</taxon>
    </lineage>
</organism>
<name>A0A0D5ZJ45_9BACT</name>
<evidence type="ECO:0000313" key="3">
    <source>
        <dbReference type="Proteomes" id="UP000032722"/>
    </source>
</evidence>
<dbReference type="HOGENOM" id="CLU_1123571_0_0_14"/>
<protein>
    <submittedName>
        <fullName evidence="2">LicA</fullName>
    </submittedName>
</protein>
<evidence type="ECO:0000313" key="2">
    <source>
        <dbReference type="EMBL" id="AKA49943.1"/>
    </source>
</evidence>
<feature type="domain" description="Aminoglycoside phosphotransferase" evidence="1">
    <location>
        <begin position="69"/>
        <end position="196"/>
    </location>
</feature>
<dbReference type="KEGG" id="mgb:VO56_01585"/>
<dbReference type="InterPro" id="IPR011009">
    <property type="entry name" value="Kinase-like_dom_sf"/>
</dbReference>
<dbReference type="SUPFAM" id="SSF56112">
    <property type="entry name" value="Protein kinase-like (PK-like)"/>
    <property type="match status" value="1"/>
</dbReference>
<dbReference type="PANTHER" id="PTHR40086:SF1">
    <property type="entry name" value="CELL CYCLE REGULATOR CCRZ"/>
    <property type="match status" value="1"/>
</dbReference>
<dbReference type="PANTHER" id="PTHR40086">
    <property type="entry name" value="PHOSPHOTRANSFERASE YTMP-RELATED"/>
    <property type="match status" value="1"/>
</dbReference>
<gene>
    <name evidence="2" type="ORF">VO56_01585</name>
</gene>
<dbReference type="Gene3D" id="3.90.1200.10">
    <property type="match status" value="1"/>
</dbReference>
<dbReference type="InterPro" id="IPR002575">
    <property type="entry name" value="Aminoglycoside_PTrfase"/>
</dbReference>
<dbReference type="InterPro" id="IPR052077">
    <property type="entry name" value="CcrZ_PhaseVar_Mediator"/>
</dbReference>
<dbReference type="PATRIC" id="fig|29556.3.peg.321"/>
<sequence length="249" mass="30119">MKTKIEVGYTNQSYKVDDKVFMQEKKYNGFNHKINYELLSKLDFVPKLIENNQDTISWEWIDSKEVILDDKLLIQVAKNLKTLHDSKLEFPKNNLAARVKHYQKIIREKGLKIPVIDKYFRRINNILAKSLKNRPLHNDLFPFNFLIDKNDKLYFVDWEYATMGDKHFDLAYFICSAHLTKEQEEVFLNEYDSYWEEYLIQQKILVYYLVILWVNAQPAKYFDDAFYIEKLEETAKEFEYKKTNKLFKE</sequence>
<proteinExistence type="predicted"/>
<accession>A0A0D5ZJ45</accession>